<dbReference type="GeneID" id="35441948"/>
<keyword evidence="1" id="KW-1133">Transmembrane helix</keyword>
<sequence length="71" mass="8048">MLRDLIKGYVRSFLFLSVSFCFLMISTIIETFLISQGKSPSFGVGYQGCPLRFASVNTYVKLPNAFRKIND</sequence>
<keyword evidence="1" id="KW-0812">Transmembrane</keyword>
<proteinExistence type="predicted"/>
<keyword evidence="3" id="KW-1185">Reference proteome</keyword>
<evidence type="ECO:0000313" key="3">
    <source>
        <dbReference type="Proteomes" id="UP000242254"/>
    </source>
</evidence>
<dbReference type="Proteomes" id="UP000242254">
    <property type="component" value="Unassembled WGS sequence"/>
</dbReference>
<dbReference type="AlphaFoldDB" id="A0A2G4T7H1"/>
<dbReference type="EMBL" id="KZ303842">
    <property type="protein sequence ID" value="PHZ16948.1"/>
    <property type="molecule type" value="Genomic_DNA"/>
</dbReference>
<evidence type="ECO:0000256" key="1">
    <source>
        <dbReference type="SAM" id="Phobius"/>
    </source>
</evidence>
<dbReference type="RefSeq" id="XP_023470656.1">
    <property type="nucleotide sequence ID" value="XM_023610958.1"/>
</dbReference>
<feature type="transmembrane region" description="Helical" evidence="1">
    <location>
        <begin position="12"/>
        <end position="34"/>
    </location>
</feature>
<gene>
    <name evidence="2" type="ORF">RHIMIDRAFT_252561</name>
</gene>
<evidence type="ECO:0000313" key="2">
    <source>
        <dbReference type="EMBL" id="PHZ16948.1"/>
    </source>
</evidence>
<reference evidence="2 3" key="1">
    <citation type="journal article" date="2016" name="Proc. Natl. Acad. Sci. U.S.A.">
        <title>Lipid metabolic changes in an early divergent fungus govern the establishment of a mutualistic symbiosis with endobacteria.</title>
        <authorList>
            <person name="Lastovetsky O.A."/>
            <person name="Gaspar M.L."/>
            <person name="Mondo S.J."/>
            <person name="LaButti K.M."/>
            <person name="Sandor L."/>
            <person name="Grigoriev I.V."/>
            <person name="Henry S.A."/>
            <person name="Pawlowska T.E."/>
        </authorList>
    </citation>
    <scope>NUCLEOTIDE SEQUENCE [LARGE SCALE GENOMIC DNA]</scope>
    <source>
        <strain evidence="2 3">ATCC 52813</strain>
    </source>
</reference>
<keyword evidence="1" id="KW-0472">Membrane</keyword>
<name>A0A2G4T7H1_RHIZD</name>
<protein>
    <submittedName>
        <fullName evidence="2">Uncharacterized protein</fullName>
    </submittedName>
</protein>
<accession>A0A2G4T7H1</accession>
<organism evidence="2 3">
    <name type="scientific">Rhizopus microsporus ATCC 52813</name>
    <dbReference type="NCBI Taxonomy" id="1340429"/>
    <lineage>
        <taxon>Eukaryota</taxon>
        <taxon>Fungi</taxon>
        <taxon>Fungi incertae sedis</taxon>
        <taxon>Mucoromycota</taxon>
        <taxon>Mucoromycotina</taxon>
        <taxon>Mucoromycetes</taxon>
        <taxon>Mucorales</taxon>
        <taxon>Mucorineae</taxon>
        <taxon>Rhizopodaceae</taxon>
        <taxon>Rhizopus</taxon>
    </lineage>
</organism>